<dbReference type="AlphaFoldDB" id="A0A7S1F9J4"/>
<keyword evidence="2" id="KW-1133">Transmembrane helix</keyword>
<keyword evidence="2" id="KW-0472">Membrane</keyword>
<proteinExistence type="predicted"/>
<feature type="region of interest" description="Disordered" evidence="1">
    <location>
        <begin position="1"/>
        <end position="20"/>
    </location>
</feature>
<evidence type="ECO:0000256" key="2">
    <source>
        <dbReference type="SAM" id="Phobius"/>
    </source>
</evidence>
<keyword evidence="2" id="KW-0812">Transmembrane</keyword>
<evidence type="ECO:0000313" key="3">
    <source>
        <dbReference type="EMBL" id="CAD8853558.1"/>
    </source>
</evidence>
<protein>
    <submittedName>
        <fullName evidence="3">Uncharacterized protein</fullName>
    </submittedName>
</protein>
<feature type="transmembrane region" description="Helical" evidence="2">
    <location>
        <begin position="221"/>
        <end position="240"/>
    </location>
</feature>
<evidence type="ECO:0000256" key="1">
    <source>
        <dbReference type="SAM" id="MobiDB-lite"/>
    </source>
</evidence>
<feature type="compositionally biased region" description="Polar residues" evidence="1">
    <location>
        <begin position="1"/>
        <end position="12"/>
    </location>
</feature>
<feature type="transmembrane region" description="Helical" evidence="2">
    <location>
        <begin position="150"/>
        <end position="168"/>
    </location>
</feature>
<dbReference type="EMBL" id="HBFQ01039372">
    <property type="protein sequence ID" value="CAD8853558.1"/>
    <property type="molecule type" value="Transcribed_RNA"/>
</dbReference>
<name>A0A7S1F9J4_NOCSC</name>
<sequence>MSSNQFHGSTAPTVVHPTPPLMQKISATGGGRSWSRAPGVTTNMKASRSVGIPDAATSDAVVSGLVNFSVVPAPAEPEYMTIWPRTTSPFASQFLESTSQGAPQGGCERSGRSGRENILMDVEVGHGLRSEKQRHNFFDFDRLKITDEILAYYVGTVLIFMAVLPQFINGVMMCIDEVVVYFLGAFRVWGFLFSTFSAPAFVFALGKLFSITHDQLRRGAFILVVTSFVTLGGVCSFTSARATLMQSGLVRDTLWNRCDVGPSTSPLYYTYSFLHAVRLKEECAVKDSVVQCDGYVDSKEARILSLMESQLHCSGFCNALPRGNVLPTGNVSSQEQHSGLHPPALFSQERYQVQCESSMAFLLKDWVEDVSYAACLQGLLQIGLSSLILLVATFGERCSCCLLPFYAAKT</sequence>
<accession>A0A7S1F9J4</accession>
<gene>
    <name evidence="3" type="ORF">NSCI0253_LOCUS27909</name>
</gene>
<feature type="transmembrane region" description="Helical" evidence="2">
    <location>
        <begin position="188"/>
        <end position="209"/>
    </location>
</feature>
<reference evidence="3" key="1">
    <citation type="submission" date="2021-01" db="EMBL/GenBank/DDBJ databases">
        <authorList>
            <person name="Corre E."/>
            <person name="Pelletier E."/>
            <person name="Niang G."/>
            <person name="Scheremetjew M."/>
            <person name="Finn R."/>
            <person name="Kale V."/>
            <person name="Holt S."/>
            <person name="Cochrane G."/>
            <person name="Meng A."/>
            <person name="Brown T."/>
            <person name="Cohen L."/>
        </authorList>
    </citation>
    <scope>NUCLEOTIDE SEQUENCE</scope>
</reference>
<organism evidence="3">
    <name type="scientific">Noctiluca scintillans</name>
    <name type="common">Sea sparkle</name>
    <name type="synonym">Red tide dinoflagellate</name>
    <dbReference type="NCBI Taxonomy" id="2966"/>
    <lineage>
        <taxon>Eukaryota</taxon>
        <taxon>Sar</taxon>
        <taxon>Alveolata</taxon>
        <taxon>Dinophyceae</taxon>
        <taxon>Noctilucales</taxon>
        <taxon>Noctilucaceae</taxon>
        <taxon>Noctiluca</taxon>
    </lineage>
</organism>